<evidence type="ECO:0000313" key="2">
    <source>
        <dbReference type="EMBL" id="MBA0729432.1"/>
    </source>
</evidence>
<dbReference type="EMBL" id="JABEZV010437515">
    <property type="protein sequence ID" value="MBA0729432.1"/>
    <property type="molecule type" value="Genomic_DNA"/>
</dbReference>
<name>A0A7J9AZQ9_9ROSI</name>
<keyword evidence="3" id="KW-1185">Reference proteome</keyword>
<reference evidence="2 3" key="1">
    <citation type="journal article" date="2019" name="Genome Biol. Evol.">
        <title>Insights into the evolution of the New World diploid cottons (Gossypium, subgenus Houzingenia) based on genome sequencing.</title>
        <authorList>
            <person name="Grover C.E."/>
            <person name="Arick M.A. 2nd"/>
            <person name="Thrash A."/>
            <person name="Conover J.L."/>
            <person name="Sanders W.S."/>
            <person name="Peterson D.G."/>
            <person name="Frelichowski J.E."/>
            <person name="Scheffler J.A."/>
            <person name="Scheffler B.E."/>
            <person name="Wendel J.F."/>
        </authorList>
    </citation>
    <scope>NUCLEOTIDE SEQUENCE [LARGE SCALE GENOMIC DNA]</scope>
    <source>
        <strain evidence="2">4</strain>
        <tissue evidence="2">Leaf</tissue>
    </source>
</reference>
<evidence type="ECO:0000313" key="3">
    <source>
        <dbReference type="Proteomes" id="UP000593574"/>
    </source>
</evidence>
<gene>
    <name evidence="2" type="ORF">Golax_025947</name>
</gene>
<evidence type="ECO:0000256" key="1">
    <source>
        <dbReference type="SAM" id="MobiDB-lite"/>
    </source>
</evidence>
<feature type="region of interest" description="Disordered" evidence="1">
    <location>
        <begin position="1"/>
        <end position="52"/>
    </location>
</feature>
<dbReference type="Proteomes" id="UP000593574">
    <property type="component" value="Unassembled WGS sequence"/>
</dbReference>
<feature type="compositionally biased region" description="Polar residues" evidence="1">
    <location>
        <begin position="36"/>
        <end position="52"/>
    </location>
</feature>
<feature type="compositionally biased region" description="Pro residues" evidence="1">
    <location>
        <begin position="17"/>
        <end position="26"/>
    </location>
</feature>
<sequence>MKAIGRGMNTNITLPHAPDPVPPPPSSSHVAQPSSEVNSANLEAIHSSSNNI</sequence>
<comment type="caution">
    <text evidence="2">The sequence shown here is derived from an EMBL/GenBank/DDBJ whole genome shotgun (WGS) entry which is preliminary data.</text>
</comment>
<organism evidence="2 3">
    <name type="scientific">Gossypium laxum</name>
    <dbReference type="NCBI Taxonomy" id="34288"/>
    <lineage>
        <taxon>Eukaryota</taxon>
        <taxon>Viridiplantae</taxon>
        <taxon>Streptophyta</taxon>
        <taxon>Embryophyta</taxon>
        <taxon>Tracheophyta</taxon>
        <taxon>Spermatophyta</taxon>
        <taxon>Magnoliopsida</taxon>
        <taxon>eudicotyledons</taxon>
        <taxon>Gunneridae</taxon>
        <taxon>Pentapetalae</taxon>
        <taxon>rosids</taxon>
        <taxon>malvids</taxon>
        <taxon>Malvales</taxon>
        <taxon>Malvaceae</taxon>
        <taxon>Malvoideae</taxon>
        <taxon>Gossypium</taxon>
    </lineage>
</organism>
<proteinExistence type="predicted"/>
<dbReference type="AlphaFoldDB" id="A0A7J9AZQ9"/>
<accession>A0A7J9AZQ9</accession>
<protein>
    <submittedName>
        <fullName evidence="2">Uncharacterized protein</fullName>
    </submittedName>
</protein>
<feature type="non-terminal residue" evidence="2">
    <location>
        <position position="52"/>
    </location>
</feature>